<dbReference type="Proteomes" id="UP000223913">
    <property type="component" value="Unassembled WGS sequence"/>
</dbReference>
<feature type="domain" description="VOC" evidence="1">
    <location>
        <begin position="2"/>
        <end position="120"/>
    </location>
</feature>
<reference evidence="2 3" key="1">
    <citation type="submission" date="2017-10" db="EMBL/GenBank/DDBJ databases">
        <title>The draft genome sequence of Lewinella nigricans NBRC 102662.</title>
        <authorList>
            <person name="Wang K."/>
        </authorList>
    </citation>
    <scope>NUCLEOTIDE SEQUENCE [LARGE SCALE GENOMIC DNA]</scope>
    <source>
        <strain evidence="2 3">NBRC 102662</strain>
    </source>
</reference>
<organism evidence="2 3">
    <name type="scientific">Flavilitoribacter nigricans (strain ATCC 23147 / DSM 23189 / NBRC 102662 / NCIMB 1420 / SS-2)</name>
    <name type="common">Lewinella nigricans</name>
    <dbReference type="NCBI Taxonomy" id="1122177"/>
    <lineage>
        <taxon>Bacteria</taxon>
        <taxon>Pseudomonadati</taxon>
        <taxon>Bacteroidota</taxon>
        <taxon>Saprospiria</taxon>
        <taxon>Saprospirales</taxon>
        <taxon>Lewinellaceae</taxon>
        <taxon>Flavilitoribacter</taxon>
    </lineage>
</organism>
<dbReference type="InterPro" id="IPR037523">
    <property type="entry name" value="VOC_core"/>
</dbReference>
<sequence length="258" mass="29869">MFYGSAPVLFVRDLRTSLDYYCDVLGFHRPRLWGDPPNFAMPKRENMILMLSQPEDATRIAPNRDIWDLYFWVQDARQLFAEFSGKGAVVQQEPIYKSEYGNLEFIIEDPDGYTLAFAQGMTEDAFFAGETREAKDRTELLYMCPVLASADVARDIRWYETKLGFKNVFDSTHYSDGPADYAVLRRQDLILHLQMQFPQDMTSTDVRIEVKNIGPLFREYVEKGVVEEAAMRRQTAWGTNEFGLFDPSGNRITFLEDI</sequence>
<dbReference type="PROSITE" id="PS51819">
    <property type="entry name" value="VOC"/>
    <property type="match status" value="2"/>
</dbReference>
<dbReference type="InterPro" id="IPR004360">
    <property type="entry name" value="Glyas_Fos-R_dOase_dom"/>
</dbReference>
<gene>
    <name evidence="2" type="ORF">CRP01_28055</name>
</gene>
<evidence type="ECO:0000313" key="3">
    <source>
        <dbReference type="Proteomes" id="UP000223913"/>
    </source>
</evidence>
<protein>
    <recommendedName>
        <fullName evidence="1">VOC domain-containing protein</fullName>
    </recommendedName>
</protein>
<accession>A0A2D0N4C1</accession>
<comment type="caution">
    <text evidence="2">The sequence shown here is derived from an EMBL/GenBank/DDBJ whole genome shotgun (WGS) entry which is preliminary data.</text>
</comment>
<dbReference type="Gene3D" id="3.10.180.10">
    <property type="entry name" value="2,3-Dihydroxybiphenyl 1,2-Dioxygenase, domain 1"/>
    <property type="match status" value="2"/>
</dbReference>
<dbReference type="InterPro" id="IPR029068">
    <property type="entry name" value="Glyas_Bleomycin-R_OHBP_Dase"/>
</dbReference>
<dbReference type="SUPFAM" id="SSF54593">
    <property type="entry name" value="Glyoxalase/Bleomycin resistance protein/Dihydroxybiphenyl dioxygenase"/>
    <property type="match status" value="2"/>
</dbReference>
<dbReference type="Pfam" id="PF00903">
    <property type="entry name" value="Glyoxalase"/>
    <property type="match status" value="2"/>
</dbReference>
<feature type="domain" description="VOC" evidence="1">
    <location>
        <begin position="139"/>
        <end position="257"/>
    </location>
</feature>
<dbReference type="AlphaFoldDB" id="A0A2D0N4C1"/>
<keyword evidence="3" id="KW-1185">Reference proteome</keyword>
<evidence type="ECO:0000259" key="1">
    <source>
        <dbReference type="PROSITE" id="PS51819"/>
    </source>
</evidence>
<evidence type="ECO:0000313" key="2">
    <source>
        <dbReference type="EMBL" id="PHN03250.1"/>
    </source>
</evidence>
<dbReference type="RefSeq" id="WP_099153379.1">
    <property type="nucleotide sequence ID" value="NZ_PDUD01000033.1"/>
</dbReference>
<proteinExistence type="predicted"/>
<name>A0A2D0N4C1_FLAN2</name>
<dbReference type="EMBL" id="PDUD01000033">
    <property type="protein sequence ID" value="PHN03250.1"/>
    <property type="molecule type" value="Genomic_DNA"/>
</dbReference>
<dbReference type="OrthoDB" id="66829at2"/>